<dbReference type="InterPro" id="IPR006212">
    <property type="entry name" value="Furin_repeat"/>
</dbReference>
<sequence>MAAAPPAAALLLALLALAATARPVAGEDCGQGLYPNPELGRCIDYCPYGTHFMYPYPWQPGAACVTSCPDGLIGLEGDGYSYCTSDACPEEAHYSEVVDGATFCRYCPGGCKSCNGPDVCLACYPWWFLIPGTPNCVDECMEGYSDYETMTCRPCMETCNGWLPPAQVLPRRLLSL</sequence>
<evidence type="ECO:0000313" key="3">
    <source>
        <dbReference type="Proteomes" id="UP000247498"/>
    </source>
</evidence>
<evidence type="ECO:0000313" key="2">
    <source>
        <dbReference type="EMBL" id="GBF97825.1"/>
    </source>
</evidence>
<name>A0A2V0PLC3_9CHLO</name>
<organism evidence="2 3">
    <name type="scientific">Raphidocelis subcapitata</name>
    <dbReference type="NCBI Taxonomy" id="307507"/>
    <lineage>
        <taxon>Eukaryota</taxon>
        <taxon>Viridiplantae</taxon>
        <taxon>Chlorophyta</taxon>
        <taxon>core chlorophytes</taxon>
        <taxon>Chlorophyceae</taxon>
        <taxon>CS clade</taxon>
        <taxon>Sphaeropleales</taxon>
        <taxon>Selenastraceae</taxon>
        <taxon>Raphidocelis</taxon>
    </lineage>
</organism>
<dbReference type="AlphaFoldDB" id="A0A2V0PLC3"/>
<keyword evidence="3" id="KW-1185">Reference proteome</keyword>
<evidence type="ECO:0008006" key="4">
    <source>
        <dbReference type="Google" id="ProtNLM"/>
    </source>
</evidence>
<proteinExistence type="predicted"/>
<dbReference type="OrthoDB" id="2129233at2759"/>
<dbReference type="SUPFAM" id="SSF57184">
    <property type="entry name" value="Growth factor receptor domain"/>
    <property type="match status" value="1"/>
</dbReference>
<feature type="signal peptide" evidence="1">
    <location>
        <begin position="1"/>
        <end position="26"/>
    </location>
</feature>
<dbReference type="InterPro" id="IPR009030">
    <property type="entry name" value="Growth_fac_rcpt_cys_sf"/>
</dbReference>
<protein>
    <recommendedName>
        <fullName evidence="4">Tyrosine-protein kinase ephrin type A/B receptor-like domain-containing protein</fullName>
    </recommendedName>
</protein>
<accession>A0A2V0PLC3</accession>
<dbReference type="Gene3D" id="2.10.220.10">
    <property type="entry name" value="Hormone Receptor, Insulin-like Growth Factor Receptor 1, Chain A, domain 2"/>
    <property type="match status" value="1"/>
</dbReference>
<feature type="chain" id="PRO_5015965596" description="Tyrosine-protein kinase ephrin type A/B receptor-like domain-containing protein" evidence="1">
    <location>
        <begin position="27"/>
        <end position="176"/>
    </location>
</feature>
<dbReference type="InParanoid" id="A0A2V0PLC3"/>
<evidence type="ECO:0000256" key="1">
    <source>
        <dbReference type="SAM" id="SignalP"/>
    </source>
</evidence>
<keyword evidence="1" id="KW-0732">Signal</keyword>
<reference evidence="2 3" key="1">
    <citation type="journal article" date="2018" name="Sci. Rep.">
        <title>Raphidocelis subcapitata (=Pseudokirchneriella subcapitata) provides an insight into genome evolution and environmental adaptations in the Sphaeropleales.</title>
        <authorList>
            <person name="Suzuki S."/>
            <person name="Yamaguchi H."/>
            <person name="Nakajima N."/>
            <person name="Kawachi M."/>
        </authorList>
    </citation>
    <scope>NUCLEOTIDE SEQUENCE [LARGE SCALE GENOMIC DNA]</scope>
    <source>
        <strain evidence="2 3">NIES-35</strain>
    </source>
</reference>
<comment type="caution">
    <text evidence="2">The sequence shown here is derived from an EMBL/GenBank/DDBJ whole genome shotgun (WGS) entry which is preliminary data.</text>
</comment>
<dbReference type="Proteomes" id="UP000247498">
    <property type="component" value="Unassembled WGS sequence"/>
</dbReference>
<dbReference type="SMART" id="SM00261">
    <property type="entry name" value="FU"/>
    <property type="match status" value="1"/>
</dbReference>
<gene>
    <name evidence="2" type="ORF">Rsub_11351</name>
</gene>
<dbReference type="EMBL" id="BDRX01000108">
    <property type="protein sequence ID" value="GBF97825.1"/>
    <property type="molecule type" value="Genomic_DNA"/>
</dbReference>